<protein>
    <recommendedName>
        <fullName evidence="1">RNA-directed DNA polymerase</fullName>
        <ecNumber evidence="1">2.7.7.49</ecNumber>
    </recommendedName>
</protein>
<feature type="compositionally biased region" description="Acidic residues" evidence="8">
    <location>
        <begin position="1"/>
        <end position="19"/>
    </location>
</feature>
<feature type="domain" description="Integrase catalytic" evidence="10">
    <location>
        <begin position="1734"/>
        <end position="1835"/>
    </location>
</feature>
<dbReference type="InterPro" id="IPR021109">
    <property type="entry name" value="Peptidase_aspartic_dom_sf"/>
</dbReference>
<evidence type="ECO:0000313" key="12">
    <source>
        <dbReference type="Proteomes" id="UP001231189"/>
    </source>
</evidence>
<gene>
    <name evidence="11" type="ORF">QYE76_007580</name>
</gene>
<dbReference type="CDD" id="cd01647">
    <property type="entry name" value="RT_LTR"/>
    <property type="match status" value="1"/>
</dbReference>
<dbReference type="Gene3D" id="1.10.340.70">
    <property type="match status" value="1"/>
</dbReference>
<dbReference type="Gene3D" id="3.10.10.10">
    <property type="entry name" value="HIV Type 1 Reverse Transcriptase, subunit A, domain 1"/>
    <property type="match status" value="1"/>
</dbReference>
<feature type="region of interest" description="Disordered" evidence="8">
    <location>
        <begin position="1"/>
        <end position="26"/>
    </location>
</feature>
<dbReference type="Pfam" id="PF00078">
    <property type="entry name" value="RVT_1"/>
    <property type="match status" value="1"/>
</dbReference>
<dbReference type="InterPro" id="IPR043128">
    <property type="entry name" value="Rev_trsase/Diguanyl_cyclase"/>
</dbReference>
<evidence type="ECO:0000256" key="5">
    <source>
        <dbReference type="ARBA" id="ARBA00022759"/>
    </source>
</evidence>
<keyword evidence="12" id="KW-1185">Reference proteome</keyword>
<dbReference type="Gene3D" id="3.30.70.270">
    <property type="match status" value="2"/>
</dbReference>
<dbReference type="GO" id="GO:0003676">
    <property type="term" value="F:nucleic acid binding"/>
    <property type="evidence" value="ECO:0007669"/>
    <property type="project" value="InterPro"/>
</dbReference>
<keyword evidence="2" id="KW-0808">Transferase</keyword>
<dbReference type="PANTHER" id="PTHR37984">
    <property type="entry name" value="PROTEIN CBG26694"/>
    <property type="match status" value="1"/>
</dbReference>
<dbReference type="Pfam" id="PF00665">
    <property type="entry name" value="rve"/>
    <property type="match status" value="1"/>
</dbReference>
<dbReference type="InterPro" id="IPR001584">
    <property type="entry name" value="Integrase_cat-core"/>
</dbReference>
<dbReference type="EMBL" id="JAUUTY010001114">
    <property type="protein sequence ID" value="KAK1561504.1"/>
    <property type="molecule type" value="Genomic_DNA"/>
</dbReference>
<keyword evidence="5" id="KW-0255">Endonuclease</keyword>
<dbReference type="InterPro" id="IPR000477">
    <property type="entry name" value="RT_dom"/>
</dbReference>
<dbReference type="GO" id="GO:0003964">
    <property type="term" value="F:RNA-directed DNA polymerase activity"/>
    <property type="evidence" value="ECO:0007669"/>
    <property type="project" value="UniProtKB-KW"/>
</dbReference>
<feature type="compositionally biased region" description="Basic and acidic residues" evidence="8">
    <location>
        <begin position="536"/>
        <end position="550"/>
    </location>
</feature>
<reference evidence="11" key="1">
    <citation type="submission" date="2023-07" db="EMBL/GenBank/DDBJ databases">
        <title>A chromosome-level genome assembly of Lolium multiflorum.</title>
        <authorList>
            <person name="Chen Y."/>
            <person name="Copetti D."/>
            <person name="Kolliker R."/>
            <person name="Studer B."/>
        </authorList>
    </citation>
    <scope>NUCLEOTIDE SEQUENCE</scope>
    <source>
        <strain evidence="11">02402/16</strain>
        <tissue evidence="11">Leaf</tissue>
    </source>
</reference>
<dbReference type="GO" id="GO:0015074">
    <property type="term" value="P:DNA integration"/>
    <property type="evidence" value="ECO:0007669"/>
    <property type="project" value="InterPro"/>
</dbReference>
<evidence type="ECO:0000256" key="4">
    <source>
        <dbReference type="ARBA" id="ARBA00022722"/>
    </source>
</evidence>
<dbReference type="Pfam" id="PF03732">
    <property type="entry name" value="Retrotrans_gag"/>
    <property type="match status" value="1"/>
</dbReference>
<feature type="compositionally biased region" description="Basic and acidic residues" evidence="8">
    <location>
        <begin position="475"/>
        <end position="513"/>
    </location>
</feature>
<dbReference type="SUPFAM" id="SSF56672">
    <property type="entry name" value="DNA/RNA polymerases"/>
    <property type="match status" value="1"/>
</dbReference>
<dbReference type="InterPro" id="IPR041373">
    <property type="entry name" value="RT_RNaseH"/>
</dbReference>
<keyword evidence="6" id="KW-0378">Hydrolase</keyword>
<proteinExistence type="predicted"/>
<dbReference type="GO" id="GO:0016787">
    <property type="term" value="F:hydrolase activity"/>
    <property type="evidence" value="ECO:0007669"/>
    <property type="project" value="UniProtKB-KW"/>
</dbReference>
<dbReference type="InterPro" id="IPR041588">
    <property type="entry name" value="Integrase_H2C2"/>
</dbReference>
<keyword evidence="4" id="KW-0540">Nuclease</keyword>
<dbReference type="Pfam" id="PF17917">
    <property type="entry name" value="RT_RNaseH"/>
    <property type="match status" value="1"/>
</dbReference>
<evidence type="ECO:0000256" key="1">
    <source>
        <dbReference type="ARBA" id="ARBA00012493"/>
    </source>
</evidence>
<dbReference type="CDD" id="cd09274">
    <property type="entry name" value="RNase_HI_RT_Ty3"/>
    <property type="match status" value="1"/>
</dbReference>
<dbReference type="InterPro" id="IPR005162">
    <property type="entry name" value="Retrotrans_gag_dom"/>
</dbReference>
<evidence type="ECO:0000256" key="2">
    <source>
        <dbReference type="ARBA" id="ARBA00022679"/>
    </source>
</evidence>
<name>A0AAD8PIT8_LOLMU</name>
<evidence type="ECO:0000256" key="6">
    <source>
        <dbReference type="ARBA" id="ARBA00022801"/>
    </source>
</evidence>
<evidence type="ECO:0000259" key="9">
    <source>
        <dbReference type="PROSITE" id="PS50878"/>
    </source>
</evidence>
<dbReference type="Gene3D" id="3.30.420.10">
    <property type="entry name" value="Ribonuclease H-like superfamily/Ribonuclease H"/>
    <property type="match status" value="1"/>
</dbReference>
<dbReference type="InterPro" id="IPR036397">
    <property type="entry name" value="RNaseH_sf"/>
</dbReference>
<comment type="caution">
    <text evidence="11">The sequence shown here is derived from an EMBL/GenBank/DDBJ whole genome shotgun (WGS) entry which is preliminary data.</text>
</comment>
<evidence type="ECO:0000259" key="10">
    <source>
        <dbReference type="PROSITE" id="PS50994"/>
    </source>
</evidence>
<evidence type="ECO:0000256" key="3">
    <source>
        <dbReference type="ARBA" id="ARBA00022695"/>
    </source>
</evidence>
<dbReference type="Pfam" id="PF17921">
    <property type="entry name" value="Integrase_H2C2"/>
    <property type="match status" value="1"/>
</dbReference>
<dbReference type="PANTHER" id="PTHR37984:SF5">
    <property type="entry name" value="PROTEIN NYNRIN-LIKE"/>
    <property type="match status" value="1"/>
</dbReference>
<keyword evidence="3" id="KW-0548">Nucleotidyltransferase</keyword>
<dbReference type="Proteomes" id="UP001231189">
    <property type="component" value="Unassembled WGS sequence"/>
</dbReference>
<keyword evidence="7" id="KW-0695">RNA-directed DNA polymerase</keyword>
<dbReference type="PROSITE" id="PS50878">
    <property type="entry name" value="RT_POL"/>
    <property type="match status" value="1"/>
</dbReference>
<dbReference type="FunFam" id="3.10.20.370:FF:000001">
    <property type="entry name" value="Retrovirus-related Pol polyprotein from transposon 17.6-like protein"/>
    <property type="match status" value="1"/>
</dbReference>
<dbReference type="InterPro" id="IPR043502">
    <property type="entry name" value="DNA/RNA_pol_sf"/>
</dbReference>
<feature type="domain" description="Reverse transcriptase" evidence="9">
    <location>
        <begin position="1189"/>
        <end position="1393"/>
    </location>
</feature>
<dbReference type="EC" id="2.7.7.49" evidence="1"/>
<organism evidence="11 12">
    <name type="scientific">Lolium multiflorum</name>
    <name type="common">Italian ryegrass</name>
    <name type="synonym">Lolium perenne subsp. multiflorum</name>
    <dbReference type="NCBI Taxonomy" id="4521"/>
    <lineage>
        <taxon>Eukaryota</taxon>
        <taxon>Viridiplantae</taxon>
        <taxon>Streptophyta</taxon>
        <taxon>Embryophyta</taxon>
        <taxon>Tracheophyta</taxon>
        <taxon>Spermatophyta</taxon>
        <taxon>Magnoliopsida</taxon>
        <taxon>Liliopsida</taxon>
        <taxon>Poales</taxon>
        <taxon>Poaceae</taxon>
        <taxon>BOP clade</taxon>
        <taxon>Pooideae</taxon>
        <taxon>Poodae</taxon>
        <taxon>Poeae</taxon>
        <taxon>Poeae Chloroplast Group 2 (Poeae type)</taxon>
        <taxon>Loliodinae</taxon>
        <taxon>Loliinae</taxon>
        <taxon>Lolium</taxon>
    </lineage>
</organism>
<accession>A0AAD8PIT8</accession>
<dbReference type="Gene3D" id="2.40.70.10">
    <property type="entry name" value="Acid Proteases"/>
    <property type="match status" value="1"/>
</dbReference>
<evidence type="ECO:0000256" key="8">
    <source>
        <dbReference type="SAM" id="MobiDB-lite"/>
    </source>
</evidence>
<evidence type="ECO:0000256" key="7">
    <source>
        <dbReference type="ARBA" id="ARBA00022918"/>
    </source>
</evidence>
<feature type="region of interest" description="Disordered" evidence="8">
    <location>
        <begin position="405"/>
        <end position="563"/>
    </location>
</feature>
<feature type="compositionally biased region" description="Basic and acidic residues" evidence="8">
    <location>
        <begin position="433"/>
        <end position="456"/>
    </location>
</feature>
<dbReference type="SUPFAM" id="SSF53098">
    <property type="entry name" value="Ribonuclease H-like"/>
    <property type="match status" value="1"/>
</dbReference>
<dbReference type="FunFam" id="3.30.70.270:FF:000026">
    <property type="entry name" value="Transposon Ty3-G Gag-Pol polyprotein"/>
    <property type="match status" value="1"/>
</dbReference>
<sequence length="1835" mass="209837">MDSEDEDTEDYMEHFEEDTSSSTADVEEHVELYTDYGSASDANMSDVEELYTDYGSASVANMDDLVEHHLEDDIDELYIDNGSSRMDVMVEHRHDYDIDTMAEPHLDSTLNNAEAPTYPYLANGATYEDRGPPRWHHHMEHQERMARTVIDSHHLMIVVDHHHRMVYIDIRPHMIFDDTTQAMVMMHEDEILDMKTTYTIIGCPPLQGRQVHIAHTFLMRRLLPLAPPPQWPLPRHMPMDSDATSASNKATFHGNVPISYVSAKKLYFDELNAQVSKMPPLEDDLGGDGVEHGEHGILPSPTEAHGVEMVEHGNFPSTKEAHGDEEVEPTPLCFIDELVPTPCEHESHLAHLSESDSELSDFHPICEFECFHLEDMSDTQSSTEDEFPLMEKMYMVHEDDDISPCLLQDGHVDHMDPPTSTTPTSHESAFKGADVDKDQERRNPHGAWKKEEEEGKKRRRKRKKRREEQAGQPRGRSDRATDRTAWRRGRSDRATDRTGRCRGRSDRATDRAHPGIVPEANRTEICEVSDDGGSQKGEKRRATVGPDHRAARPKAWPRHPVLGAPQPLSPPFLRVLLRPENLSHRGILTKGYSRLCGAENTREKRALRRAGIRRGNSLPEGEIDAIAIVIERDIISIIIIIISTIYTAITTAAPRISMNEVRKKLFTISLSGKAAHWYKLLKNGDSIDWEDIVPLFYSKFYPPSEIHKDRNRIYNFWPHDGESIAQAWGRLKSLMLKCPIHELPGNVIIDNFYARLSFQDKTLLDTSCSGSFTRKNEEFKRDLLDRIQENTEGWENDKDRESGIIYDYKCIEAFMDTDKFRNMSATYGLDSQVVANLYRAFASHYELPKKNFDKYHEPYKDKIDSSVNKCVVIETVDNVIPEAYIEKTPFPAKMKEYSVISSAVNKSEKKPKEPEEQIKIEPAVAIVKDLVTENVEDGHIIFCEDASNIVSHPNKSKQVSVPMLSVRIGDHCYYGLCDIGASVSAIPYELYTEIMHEIGSCELEDIDVVIHLANRETISPIGIVRDVEVLCGKIKYPADFLQHLENSESEAFRKERDELEEIFRRQPILKHDLPVEDLGTTPPPKEDPVFDLKPLPDNLKYAHIDDKKIYPVIISSKLSEIEEERLLEILKKHRGAIGYTLDDLKGISPSICQHAINMEEDAKPVVEHQRRLIPKMKEVVRNEVLKLLEAGIIYPIADSRWVSPVHCVPKKGGMTVVPNDNDELIPQRIVVGYRMCIDFRKVNKVTKKDHYPLPFIDQMLERLSKNTHFCFLDGYSGFSQIAVKAKDQEKTTFTCPYGTYAYRRMPFGLCNAPATFQRCMSAIFHGFCESIVEVFMDDFSVYGNSFDNCLRNLDKVLQRCEETNLVLNWEKCHFMVNEGIVLGHKISERGIEVDRAKVEAIEKMPYPRDVKGIRSVLGHAGFYRRFIKDFSKISKPLTNLLQKDVPFVFDDDCKEAFETLKKALTTAPVVEPPDWNLPFEIMCDASDFAVGAVLGQRVDKKLNVIHYASKTLDAAQRNYATTEKELLAVVFACDKFRPYIVDSKVTIHTDHAAIRYLMQKKDAKPRLIRWVLLLQEFDLHIIDRKGADNPVADNLSRLENIAYDPVPVNDSFPNEQLAVIKYLPPTFSAQQRRKFFYDLRHYFWDDPHLYKEGVDGIMRRCVPEYEQQEILNKCHGSVYGGHHAGDRTAQKVLQSGFYWPTLFKDARKFILSCDECQRVGNISRRNEMPMNYTLVIEPFDCWGFDFMGPFPSSDGNTHILVVVDYVTKWVEAIPTKSADGETSIKMLVDIIFPRFGVPRYIMTDGGSHFIHGGFRKTLAKYGINHRIASRLSPSN</sequence>
<evidence type="ECO:0000313" key="11">
    <source>
        <dbReference type="EMBL" id="KAK1561504.1"/>
    </source>
</evidence>
<dbReference type="PROSITE" id="PS50994">
    <property type="entry name" value="INTEGRASE"/>
    <property type="match status" value="1"/>
</dbReference>
<dbReference type="CDD" id="cd00303">
    <property type="entry name" value="retropepsin_like"/>
    <property type="match status" value="1"/>
</dbReference>
<dbReference type="GO" id="GO:0004519">
    <property type="term" value="F:endonuclease activity"/>
    <property type="evidence" value="ECO:0007669"/>
    <property type="project" value="UniProtKB-KW"/>
</dbReference>
<dbReference type="InterPro" id="IPR050951">
    <property type="entry name" value="Retrovirus_Pol_polyprotein"/>
</dbReference>
<dbReference type="InterPro" id="IPR012337">
    <property type="entry name" value="RNaseH-like_sf"/>
</dbReference>